<dbReference type="Gene3D" id="3.50.50.60">
    <property type="entry name" value="FAD/NAD(P)-binding domain"/>
    <property type="match status" value="1"/>
</dbReference>
<name>A0A3M2RU06_9HYPO</name>
<evidence type="ECO:0000256" key="4">
    <source>
        <dbReference type="ARBA" id="ARBA00022827"/>
    </source>
</evidence>
<dbReference type="Pfam" id="PF01266">
    <property type="entry name" value="DAO"/>
    <property type="match status" value="1"/>
</dbReference>
<keyword evidence="5" id="KW-0560">Oxidoreductase</keyword>
<comment type="cofactor">
    <cofactor evidence="1">
        <name>FAD</name>
        <dbReference type="ChEBI" id="CHEBI:57692"/>
    </cofactor>
</comment>
<comment type="similarity">
    <text evidence="2">Belongs to the MSOX/MTOX family.</text>
</comment>
<keyword evidence="8" id="KW-1185">Reference proteome</keyword>
<dbReference type="SUPFAM" id="SSF51905">
    <property type="entry name" value="FAD/NAD(P)-binding domain"/>
    <property type="match status" value="1"/>
</dbReference>
<dbReference type="InterPro" id="IPR045170">
    <property type="entry name" value="MTOX"/>
</dbReference>
<dbReference type="PANTHER" id="PTHR10961">
    <property type="entry name" value="PEROXISOMAL SARCOSINE OXIDASE"/>
    <property type="match status" value="1"/>
</dbReference>
<evidence type="ECO:0000256" key="5">
    <source>
        <dbReference type="ARBA" id="ARBA00023002"/>
    </source>
</evidence>
<dbReference type="GO" id="GO:0008115">
    <property type="term" value="F:sarcosine oxidase activity"/>
    <property type="evidence" value="ECO:0007669"/>
    <property type="project" value="TreeGrafter"/>
</dbReference>
<keyword evidence="4" id="KW-0274">FAD</keyword>
<feature type="domain" description="FAD dependent oxidoreductase" evidence="6">
    <location>
        <begin position="14"/>
        <end position="424"/>
    </location>
</feature>
<sequence length="479" mass="52557">MSTYAAPPAKTDPIIIVGAGIFGLSAAIHLAERGYTNVTLLDKQPYEKTLYSYFEGCDAASADINKIIRAAYGSQTIYQDLSLEAIKGWNSWTEELRRGGSAVPPGMSSTDDLWINNGDLSCTDSDTLPDFEKATIENMNKAGYHDTQLVNNNEDHMRLAKERGFTARMQPFSKRLLGVMDTTGGITLADKACRFALHKAKRLGVRFILDSVAGKVTALVQDGNVKIVGVQTADGKTHHAALTIVACGGWTPSLVPSLDGLAEATAGSVVIFKLPETLRQRFSSSNFPAWSFKIADGPDAGLYGFPVDEQGHLKIGYRGTKYTNPRVQPDGRERSVPVTRWTEDEQIRKVPAKAVEVIRKFTDEYLPELADIDISTTRLCWYTDSFDNHFVIDRVPEKQGLMVVTAGSGHAFKYLPTIGSWIVDIIEGQGMDRPAVQAWRWRSLGKDGKPVNELMEGSRGRRALQNIPLTAGGNQVSKL</sequence>
<evidence type="ECO:0000256" key="1">
    <source>
        <dbReference type="ARBA" id="ARBA00001974"/>
    </source>
</evidence>
<dbReference type="GO" id="GO:0050660">
    <property type="term" value="F:flavin adenine dinucleotide binding"/>
    <property type="evidence" value="ECO:0007669"/>
    <property type="project" value="InterPro"/>
</dbReference>
<comment type="caution">
    <text evidence="7">The sequence shown here is derived from an EMBL/GenBank/DDBJ whole genome shotgun (WGS) entry which is preliminary data.</text>
</comment>
<keyword evidence="3" id="KW-0285">Flavoprotein</keyword>
<dbReference type="InterPro" id="IPR036188">
    <property type="entry name" value="FAD/NAD-bd_sf"/>
</dbReference>
<dbReference type="SUPFAM" id="SSF54373">
    <property type="entry name" value="FAD-linked reductases, C-terminal domain"/>
    <property type="match status" value="1"/>
</dbReference>
<reference evidence="7 8" key="1">
    <citation type="submission" date="2017-06" db="EMBL/GenBank/DDBJ databases">
        <title>Comparative genomic analysis of Ambrosia Fusariam Clade fungi.</title>
        <authorList>
            <person name="Stajich J.E."/>
            <person name="Carrillo J."/>
            <person name="Kijimoto T."/>
            <person name="Eskalen A."/>
            <person name="O'Donnell K."/>
            <person name="Kasson M."/>
        </authorList>
    </citation>
    <scope>NUCLEOTIDE SEQUENCE [LARGE SCALE GENOMIC DNA]</scope>
    <source>
        <strain evidence="7">UCR3666</strain>
    </source>
</reference>
<proteinExistence type="inferred from homology"/>
<dbReference type="OrthoDB" id="2219495at2759"/>
<protein>
    <recommendedName>
        <fullName evidence="6">FAD dependent oxidoreductase domain-containing protein</fullName>
    </recommendedName>
</protein>
<gene>
    <name evidence="7" type="ORF">CDV36_011622</name>
</gene>
<evidence type="ECO:0000313" key="7">
    <source>
        <dbReference type="EMBL" id="RMJ08768.1"/>
    </source>
</evidence>
<organism evidence="7 8">
    <name type="scientific">Fusarium kuroshium</name>
    <dbReference type="NCBI Taxonomy" id="2010991"/>
    <lineage>
        <taxon>Eukaryota</taxon>
        <taxon>Fungi</taxon>
        <taxon>Dikarya</taxon>
        <taxon>Ascomycota</taxon>
        <taxon>Pezizomycotina</taxon>
        <taxon>Sordariomycetes</taxon>
        <taxon>Hypocreomycetidae</taxon>
        <taxon>Hypocreales</taxon>
        <taxon>Nectriaceae</taxon>
        <taxon>Fusarium</taxon>
        <taxon>Fusarium solani species complex</taxon>
    </lineage>
</organism>
<evidence type="ECO:0000256" key="3">
    <source>
        <dbReference type="ARBA" id="ARBA00022630"/>
    </source>
</evidence>
<evidence type="ECO:0000313" key="8">
    <source>
        <dbReference type="Proteomes" id="UP000277212"/>
    </source>
</evidence>
<dbReference type="EMBL" id="NKUJ01000271">
    <property type="protein sequence ID" value="RMJ08768.1"/>
    <property type="molecule type" value="Genomic_DNA"/>
</dbReference>
<evidence type="ECO:0000259" key="6">
    <source>
        <dbReference type="Pfam" id="PF01266"/>
    </source>
</evidence>
<dbReference type="PANTHER" id="PTHR10961:SF15">
    <property type="entry name" value="FAD DEPENDENT OXIDOREDUCTASE DOMAIN-CONTAINING PROTEIN"/>
    <property type="match status" value="1"/>
</dbReference>
<dbReference type="Gene3D" id="3.30.9.10">
    <property type="entry name" value="D-Amino Acid Oxidase, subunit A, domain 2"/>
    <property type="match status" value="1"/>
</dbReference>
<accession>A0A3M2RU06</accession>
<evidence type="ECO:0000256" key="2">
    <source>
        <dbReference type="ARBA" id="ARBA00010989"/>
    </source>
</evidence>
<dbReference type="STRING" id="2010991.A0A3M2RU06"/>
<dbReference type="AlphaFoldDB" id="A0A3M2RU06"/>
<dbReference type="Proteomes" id="UP000277212">
    <property type="component" value="Unassembled WGS sequence"/>
</dbReference>
<dbReference type="InterPro" id="IPR006076">
    <property type="entry name" value="FAD-dep_OxRdtase"/>
</dbReference>